<protein>
    <submittedName>
        <fullName evidence="1">Uncharacterized protein</fullName>
    </submittedName>
</protein>
<sequence length="106" mass="12239">MVKVKYRAFQFECSKSQGLQILGTGLPSMLAEEFGYEMHKYNMLVDRFGNHFEVTVEIRGDDLCFTHGWSEISNCCFDDGVRTTLVAPRTSAGYKAFYQTEHYFKL</sequence>
<accession>A0ACB0LXP4</accession>
<comment type="caution">
    <text evidence="1">The sequence shown here is derived from an EMBL/GenBank/DDBJ whole genome shotgun (WGS) entry which is preliminary data.</text>
</comment>
<name>A0ACB0LXP4_TRIPR</name>
<dbReference type="Proteomes" id="UP001177021">
    <property type="component" value="Unassembled WGS sequence"/>
</dbReference>
<gene>
    <name evidence="1" type="ORF">MILVUS5_LOCUS35620</name>
</gene>
<evidence type="ECO:0000313" key="2">
    <source>
        <dbReference type="Proteomes" id="UP001177021"/>
    </source>
</evidence>
<reference evidence="1" key="1">
    <citation type="submission" date="2023-10" db="EMBL/GenBank/DDBJ databases">
        <authorList>
            <person name="Rodriguez Cubillos JULIANA M."/>
            <person name="De Vega J."/>
        </authorList>
    </citation>
    <scope>NUCLEOTIDE SEQUENCE</scope>
</reference>
<dbReference type="EMBL" id="CASHSV030000615">
    <property type="protein sequence ID" value="CAJ2671882.1"/>
    <property type="molecule type" value="Genomic_DNA"/>
</dbReference>
<evidence type="ECO:0000313" key="1">
    <source>
        <dbReference type="EMBL" id="CAJ2671882.1"/>
    </source>
</evidence>
<proteinExistence type="predicted"/>
<organism evidence="1 2">
    <name type="scientific">Trifolium pratense</name>
    <name type="common">Red clover</name>
    <dbReference type="NCBI Taxonomy" id="57577"/>
    <lineage>
        <taxon>Eukaryota</taxon>
        <taxon>Viridiplantae</taxon>
        <taxon>Streptophyta</taxon>
        <taxon>Embryophyta</taxon>
        <taxon>Tracheophyta</taxon>
        <taxon>Spermatophyta</taxon>
        <taxon>Magnoliopsida</taxon>
        <taxon>eudicotyledons</taxon>
        <taxon>Gunneridae</taxon>
        <taxon>Pentapetalae</taxon>
        <taxon>rosids</taxon>
        <taxon>fabids</taxon>
        <taxon>Fabales</taxon>
        <taxon>Fabaceae</taxon>
        <taxon>Papilionoideae</taxon>
        <taxon>50 kb inversion clade</taxon>
        <taxon>NPAAA clade</taxon>
        <taxon>Hologalegina</taxon>
        <taxon>IRL clade</taxon>
        <taxon>Trifolieae</taxon>
        <taxon>Trifolium</taxon>
    </lineage>
</organism>
<keyword evidence="2" id="KW-1185">Reference proteome</keyword>